<dbReference type="SUPFAM" id="SSF48452">
    <property type="entry name" value="TPR-like"/>
    <property type="match status" value="1"/>
</dbReference>
<dbReference type="RefSeq" id="XP_044553595.1">
    <property type="nucleotide sequence ID" value="XM_044690120.1"/>
</dbReference>
<dbReference type="PROSITE" id="PS50865">
    <property type="entry name" value="ZF_MYND_2"/>
    <property type="match status" value="1"/>
</dbReference>
<keyword evidence="4" id="KW-0862">Zinc</keyword>
<dbReference type="PROSITE" id="PS01360">
    <property type="entry name" value="ZF_MYND_1"/>
    <property type="match status" value="1"/>
</dbReference>
<dbReference type="AlphaFoldDB" id="A0AA88KPM9"/>
<dbReference type="PANTHER" id="PTHR46423">
    <property type="entry name" value="RNA POLYMERASE II-ASSOCIATED PROTEIN 3"/>
    <property type="match status" value="1"/>
</dbReference>
<feature type="domain" description="MYND-type" evidence="7">
    <location>
        <begin position="1045"/>
        <end position="1087"/>
    </location>
</feature>
<keyword evidence="9" id="KW-1185">Reference proteome</keyword>
<dbReference type="PANTHER" id="PTHR46423:SF1">
    <property type="entry name" value="RNA POLYMERASE II-ASSOCIATED PROTEIN 3"/>
    <property type="match status" value="1"/>
</dbReference>
<evidence type="ECO:0000256" key="1">
    <source>
        <dbReference type="ARBA" id="ARBA00022723"/>
    </source>
</evidence>
<reference evidence="8 9" key="1">
    <citation type="journal article" date="2018" name="BMC Genomics">
        <title>The genome of Naegleria lovaniensis, the basis for a comparative approach to unravel pathogenicity factors of the human pathogenic amoeba N. fowleri.</title>
        <authorList>
            <person name="Liechti N."/>
            <person name="Schurch N."/>
            <person name="Bruggmann R."/>
            <person name="Wittwer M."/>
        </authorList>
    </citation>
    <scope>NUCLEOTIDE SEQUENCE [LARGE SCALE GENOMIC DNA]</scope>
    <source>
        <strain evidence="8 9">ATCC 30569</strain>
    </source>
</reference>
<sequence>MFRPKSLYPNKIIYLDKRKVTIPKWCGEHFGEKDEEDQQKGFDPKSLLSRIQLLIPNRELDLEFFTWQGEEAVQYEKEQARLRKLYEPCVRLLQAIKNLPEIPSQEMQDEQGTHVMNVLSTNHLIPNQETNSGDIQPTLVKNAISSETAMDQFLEFMINDWKTCTLSDLIYLLTILTKNSNLLKPFVLRRHVVKICNFIMHEKKNEIVCIFALKNFLYEYLSISWNVIACLLFDELRKRKEVLPVKNEKQKTQRPKAKYTFEKRSVEYLSIFARMNHDEKMTQELVNIYEYVLSHCRNSYIVSLIISDLKELKINDKKIFKAVSIQYAHDSPIEELCGSFYEYCKATDTLSLVKNDALLKKKASKEESKMKHKLKNEKRLRVLNMMRTGHSMTMSQQPSTEMKVNPEVYSPEALKLHLADILAGLTPFDRAAFVKKYYGNEKNLAIAEEKEFQYLAKLLIRFRNYGTRAMAKMQGRSVMDNIDINDLKEFSSESFERCKRFEHFDYLPQDVNPLIEHVYSEKASYSYDALWSLSLCVENDGMIIEKFSHNIWSEKPMYTYLIDYGIIKRLEELMFIYLTGNDTGDDRCERLQFVCESIRLVTTLFESMRTHGELFRIDYILKETKILEYLIAAIYYCRTDGIIMANLRKCFKALCESHPKVAMSLIFDKYMLAALIEMLRYGKTMSEKRVPKVENFIDFPLIMEFIFETLSEVCLPTVVKESTGLLPKKQQQILTAVTDSGLLVEILEFMTAKKHLFDAFVVYALKEPEKDDTYDWIAHLISLLSYFSRHPPMREEFYSNDFKIFKFLLFNLIFPLSEVIMKKLTMKNSVYYISAPTLLNSFSIINHLLWDEKTREYISRIENRTCSNSGKTLEDLCFTWYQVISKKYYETKQLTTNEAMYWARSWFCLAGMMLSSELKRNLIVEKQLLSKVMQVLQNKPHHLVRDIKSVICKFLMMALREEYAQDKIDIDLVLKFISRELKSWKQPSIMLNQNLISQNVILSLFYDMMGVEVFKSQAIELIQTKYTSLKTHLKLVNQTEDLPKCNFCGRESNDKGQSLKRCAGCNLVKYCSVECQRKDWPSHKPICKAHQERMKSQQEEEEEDVKTNNSSKQYSAETLKTKGNDAFKQQNFTKAISLYERACEQEDSNPIRHILYSNLAQCYFCLQRYSKSIEYCDLALKLDANYTKVFYRKASCLMELNQRTQAMKVVNEGLKVEPTNEQLLSLKKKLMVK</sequence>
<evidence type="ECO:0000259" key="7">
    <source>
        <dbReference type="PROSITE" id="PS50865"/>
    </source>
</evidence>
<protein>
    <recommendedName>
        <fullName evidence="7">MYND-type domain-containing protein</fullName>
    </recommendedName>
</protein>
<evidence type="ECO:0000256" key="2">
    <source>
        <dbReference type="ARBA" id="ARBA00022771"/>
    </source>
</evidence>
<evidence type="ECO:0000313" key="9">
    <source>
        <dbReference type="Proteomes" id="UP000816034"/>
    </source>
</evidence>
<dbReference type="GeneID" id="68106616"/>
<proteinExistence type="predicted"/>
<keyword evidence="2 5" id="KW-0863">Zinc-finger</keyword>
<dbReference type="Gene3D" id="1.25.40.10">
    <property type="entry name" value="Tetratricopeptide repeat domain"/>
    <property type="match status" value="1"/>
</dbReference>
<gene>
    <name evidence="8" type="ORF">C9374_014163</name>
</gene>
<keyword evidence="3" id="KW-0802">TPR repeat</keyword>
<dbReference type="Proteomes" id="UP000816034">
    <property type="component" value="Unassembled WGS sequence"/>
</dbReference>
<accession>A0AA88KPM9</accession>
<dbReference type="InterPro" id="IPR051966">
    <property type="entry name" value="RPAP3"/>
</dbReference>
<evidence type="ECO:0000256" key="5">
    <source>
        <dbReference type="PROSITE-ProRule" id="PRU00134"/>
    </source>
</evidence>
<dbReference type="Pfam" id="PF01753">
    <property type="entry name" value="zf-MYND"/>
    <property type="match status" value="1"/>
</dbReference>
<dbReference type="Pfam" id="PF13181">
    <property type="entry name" value="TPR_8"/>
    <property type="match status" value="1"/>
</dbReference>
<dbReference type="SMART" id="SM00028">
    <property type="entry name" value="TPR"/>
    <property type="match status" value="3"/>
</dbReference>
<dbReference type="Gene3D" id="6.10.140.2220">
    <property type="match status" value="1"/>
</dbReference>
<name>A0AA88KPM9_NAELO</name>
<evidence type="ECO:0000256" key="4">
    <source>
        <dbReference type="ARBA" id="ARBA00022833"/>
    </source>
</evidence>
<evidence type="ECO:0000313" key="8">
    <source>
        <dbReference type="EMBL" id="KAG2389603.1"/>
    </source>
</evidence>
<comment type="caution">
    <text evidence="8">The sequence shown here is derived from an EMBL/GenBank/DDBJ whole genome shotgun (WGS) entry which is preliminary data.</text>
</comment>
<evidence type="ECO:0000256" key="3">
    <source>
        <dbReference type="ARBA" id="ARBA00022803"/>
    </source>
</evidence>
<keyword evidence="1" id="KW-0479">Metal-binding</keyword>
<evidence type="ECO:0000256" key="6">
    <source>
        <dbReference type="SAM" id="MobiDB-lite"/>
    </source>
</evidence>
<dbReference type="GO" id="GO:0008270">
    <property type="term" value="F:zinc ion binding"/>
    <property type="evidence" value="ECO:0007669"/>
    <property type="project" value="UniProtKB-KW"/>
</dbReference>
<dbReference type="InterPro" id="IPR011990">
    <property type="entry name" value="TPR-like_helical_dom_sf"/>
</dbReference>
<dbReference type="InterPro" id="IPR019734">
    <property type="entry name" value="TPR_rpt"/>
</dbReference>
<dbReference type="EMBL" id="PYSW02000007">
    <property type="protein sequence ID" value="KAG2389603.1"/>
    <property type="molecule type" value="Genomic_DNA"/>
</dbReference>
<dbReference type="SUPFAM" id="SSF144232">
    <property type="entry name" value="HIT/MYND zinc finger-like"/>
    <property type="match status" value="1"/>
</dbReference>
<dbReference type="GO" id="GO:0101031">
    <property type="term" value="C:protein folding chaperone complex"/>
    <property type="evidence" value="ECO:0007669"/>
    <property type="project" value="TreeGrafter"/>
</dbReference>
<dbReference type="InterPro" id="IPR002893">
    <property type="entry name" value="Znf_MYND"/>
</dbReference>
<feature type="region of interest" description="Disordered" evidence="6">
    <location>
        <begin position="1094"/>
        <end position="1113"/>
    </location>
</feature>
<organism evidence="8 9">
    <name type="scientific">Naegleria lovaniensis</name>
    <name type="common">Amoeba</name>
    <dbReference type="NCBI Taxonomy" id="51637"/>
    <lineage>
        <taxon>Eukaryota</taxon>
        <taxon>Discoba</taxon>
        <taxon>Heterolobosea</taxon>
        <taxon>Tetramitia</taxon>
        <taxon>Eutetramitia</taxon>
        <taxon>Vahlkampfiidae</taxon>
        <taxon>Naegleria</taxon>
    </lineage>
</organism>